<accession>A0A9Q1GGS0</accession>
<dbReference type="AlphaFoldDB" id="A0A9Q1GGS0"/>
<protein>
    <recommendedName>
        <fullName evidence="3">Reverse transcriptase domain-containing protein</fullName>
    </recommendedName>
</protein>
<comment type="caution">
    <text evidence="1">The sequence shown here is derived from an EMBL/GenBank/DDBJ whole genome shotgun (WGS) entry which is preliminary data.</text>
</comment>
<gene>
    <name evidence="1" type="ORF">Cgig2_002642</name>
</gene>
<evidence type="ECO:0000313" key="1">
    <source>
        <dbReference type="EMBL" id="KAJ8420547.1"/>
    </source>
</evidence>
<dbReference type="Proteomes" id="UP001153076">
    <property type="component" value="Unassembled WGS sequence"/>
</dbReference>
<dbReference type="EMBL" id="JAKOGI010003355">
    <property type="protein sequence ID" value="KAJ8420547.1"/>
    <property type="molecule type" value="Genomic_DNA"/>
</dbReference>
<name>A0A9Q1GGS0_9CARY</name>
<evidence type="ECO:0000313" key="2">
    <source>
        <dbReference type="Proteomes" id="UP001153076"/>
    </source>
</evidence>
<keyword evidence="2" id="KW-1185">Reference proteome</keyword>
<organism evidence="1 2">
    <name type="scientific">Carnegiea gigantea</name>
    <dbReference type="NCBI Taxonomy" id="171969"/>
    <lineage>
        <taxon>Eukaryota</taxon>
        <taxon>Viridiplantae</taxon>
        <taxon>Streptophyta</taxon>
        <taxon>Embryophyta</taxon>
        <taxon>Tracheophyta</taxon>
        <taxon>Spermatophyta</taxon>
        <taxon>Magnoliopsida</taxon>
        <taxon>eudicotyledons</taxon>
        <taxon>Gunneridae</taxon>
        <taxon>Pentapetalae</taxon>
        <taxon>Caryophyllales</taxon>
        <taxon>Cactineae</taxon>
        <taxon>Cactaceae</taxon>
        <taxon>Cactoideae</taxon>
        <taxon>Echinocereeae</taxon>
        <taxon>Carnegiea</taxon>
    </lineage>
</organism>
<evidence type="ECO:0008006" key="3">
    <source>
        <dbReference type="Google" id="ProtNLM"/>
    </source>
</evidence>
<reference evidence="1" key="1">
    <citation type="submission" date="2022-04" db="EMBL/GenBank/DDBJ databases">
        <title>Carnegiea gigantea Genome sequencing and assembly v2.</title>
        <authorList>
            <person name="Copetti D."/>
            <person name="Sanderson M.J."/>
            <person name="Burquez A."/>
            <person name="Wojciechowski M.F."/>
        </authorList>
    </citation>
    <scope>NUCLEOTIDE SEQUENCE</scope>
    <source>
        <strain evidence="1">SGP5-SGP5p</strain>
        <tissue evidence="1">Aerial part</tissue>
    </source>
</reference>
<proteinExistence type="predicted"/>
<sequence length="199" mass="22474">MTSALEPHNARKYCEFHEKNGHTTAECRELRKNLHELVDKGQIDCLLKGGPRFLRKEHKPIQSEPREEEFSTKIVATIAGGFMGVIAFTVRGHDLAVQRHGLLIAWTVFISRGRIKIHHLRILTLGLDLVAILNALNIRLEIALLAESVRSKGHQEFLKEFYTFLMSPLVALMLGLGRPLSFRCSPSLCFGMGFFQLAL</sequence>